<feature type="region of interest" description="Disordered" evidence="1">
    <location>
        <begin position="40"/>
        <end position="95"/>
    </location>
</feature>
<feature type="compositionally biased region" description="Low complexity" evidence="1">
    <location>
        <begin position="85"/>
        <end position="95"/>
    </location>
</feature>
<dbReference type="OrthoDB" id="73691at2759"/>
<dbReference type="Proteomes" id="UP000247810">
    <property type="component" value="Unassembled WGS sequence"/>
</dbReference>
<dbReference type="AlphaFoldDB" id="A0A319D0L5"/>
<keyword evidence="3" id="KW-1185">Reference proteome</keyword>
<feature type="compositionally biased region" description="Low complexity" evidence="1">
    <location>
        <begin position="52"/>
        <end position="72"/>
    </location>
</feature>
<accession>A0A319D0L5</accession>
<dbReference type="PANTHER" id="PTHR14009:SF6">
    <property type="entry name" value="LETM1 RBD DOMAIN-CONTAINING PROTEIN"/>
    <property type="match status" value="1"/>
</dbReference>
<protein>
    <recommendedName>
        <fullName evidence="4">Letm1 RBD domain-containing protein</fullName>
    </recommendedName>
</protein>
<dbReference type="VEuPathDB" id="FungiDB:BO71DRAFT_402082"/>
<evidence type="ECO:0000256" key="1">
    <source>
        <dbReference type="SAM" id="MobiDB-lite"/>
    </source>
</evidence>
<dbReference type="GO" id="GO:0005743">
    <property type="term" value="C:mitochondrial inner membrane"/>
    <property type="evidence" value="ECO:0007669"/>
    <property type="project" value="InterPro"/>
</dbReference>
<dbReference type="PANTHER" id="PTHR14009">
    <property type="entry name" value="LEUCINE ZIPPER-EF-HAND CONTAINING TRANSMEMBRANE PROTEIN"/>
    <property type="match status" value="1"/>
</dbReference>
<reference evidence="2 3" key="1">
    <citation type="submission" date="2018-02" db="EMBL/GenBank/DDBJ databases">
        <title>The genomes of Aspergillus section Nigri reveals drivers in fungal speciation.</title>
        <authorList>
            <consortium name="DOE Joint Genome Institute"/>
            <person name="Vesth T.C."/>
            <person name="Nybo J."/>
            <person name="Theobald S."/>
            <person name="Brandl J."/>
            <person name="Frisvad J.C."/>
            <person name="Nielsen K.F."/>
            <person name="Lyhne E.K."/>
            <person name="Kogle M.E."/>
            <person name="Kuo A."/>
            <person name="Riley R."/>
            <person name="Clum A."/>
            <person name="Nolan M."/>
            <person name="Lipzen A."/>
            <person name="Salamov A."/>
            <person name="Henrissat B."/>
            <person name="Wiebenga A."/>
            <person name="De vries R.P."/>
            <person name="Grigoriev I.V."/>
            <person name="Mortensen U.H."/>
            <person name="Andersen M.R."/>
            <person name="Baker S.E."/>
        </authorList>
    </citation>
    <scope>NUCLEOTIDE SEQUENCE [LARGE SCALE GENOMIC DNA]</scope>
    <source>
        <strain evidence="2 3">CBS 707.79</strain>
    </source>
</reference>
<dbReference type="EMBL" id="KZ825978">
    <property type="protein sequence ID" value="PYH90549.1"/>
    <property type="molecule type" value="Genomic_DNA"/>
</dbReference>
<proteinExistence type="predicted"/>
<organism evidence="2 3">
    <name type="scientific">Aspergillus ellipticus CBS 707.79</name>
    <dbReference type="NCBI Taxonomy" id="1448320"/>
    <lineage>
        <taxon>Eukaryota</taxon>
        <taxon>Fungi</taxon>
        <taxon>Dikarya</taxon>
        <taxon>Ascomycota</taxon>
        <taxon>Pezizomycotina</taxon>
        <taxon>Eurotiomycetes</taxon>
        <taxon>Eurotiomycetidae</taxon>
        <taxon>Eurotiales</taxon>
        <taxon>Aspergillaceae</taxon>
        <taxon>Aspergillus</taxon>
        <taxon>Aspergillus subgen. Circumdati</taxon>
    </lineage>
</organism>
<evidence type="ECO:0000313" key="3">
    <source>
        <dbReference type="Proteomes" id="UP000247810"/>
    </source>
</evidence>
<dbReference type="GO" id="GO:0030003">
    <property type="term" value="P:intracellular monoatomic cation homeostasis"/>
    <property type="evidence" value="ECO:0007669"/>
    <property type="project" value="TreeGrafter"/>
</dbReference>
<evidence type="ECO:0008006" key="4">
    <source>
        <dbReference type="Google" id="ProtNLM"/>
    </source>
</evidence>
<evidence type="ECO:0000313" key="2">
    <source>
        <dbReference type="EMBL" id="PYH90549.1"/>
    </source>
</evidence>
<dbReference type="InterPro" id="IPR044202">
    <property type="entry name" value="LETM1/MDM38-like"/>
</dbReference>
<gene>
    <name evidence="2" type="ORF">BO71DRAFT_402082</name>
</gene>
<name>A0A319D0L5_9EURO</name>
<sequence>MPSTLCPHRALLRPPPPTLTVVASVFLAHQHHHLRFSLSHPYSTHSSKSHIRPSSSAQPTGTPSTSTTSTTSLAHDINPPASTRPADLNLPAALPKAAPPASKLKRYIAVGRAYLTFYKTGLKNVYHNYRAALPIRRSLGLPVYLPSSPPPAARHAAAFRKSLHSTELSRSQFQLLRRSAYDIHRMIPFGLILIVCGEMTPLAVLALGNAVTPLTCRVPRQLEKERIKRSVRKRDALVPVGSVTAPTVGSDAEMSALRRMANPEWILQADGPAVLRACAALGLAKTHTRPTWLVELIYRPRLSRYAEYLDLDDGLIRSCGGVSGMGASEVRIAVEERGGIGVGLTEGRDGWEAEREERRWLEKWLVTRESK</sequence>